<comment type="caution">
    <text evidence="3">The sequence shown here is derived from an EMBL/GenBank/DDBJ whole genome shotgun (WGS) entry which is preliminary data.</text>
</comment>
<accession>A0A846WJN1</accession>
<feature type="region of interest" description="Disordered" evidence="1">
    <location>
        <begin position="761"/>
        <end position="790"/>
    </location>
</feature>
<dbReference type="AlphaFoldDB" id="A0A846WJN1"/>
<protein>
    <recommendedName>
        <fullName evidence="2">TPR repeat domain-containing protein</fullName>
    </recommendedName>
</protein>
<dbReference type="EMBL" id="JAAXPC010000005">
    <property type="protein sequence ID" value="NKY01895.1"/>
    <property type="molecule type" value="Genomic_DNA"/>
</dbReference>
<evidence type="ECO:0000259" key="2">
    <source>
        <dbReference type="Pfam" id="PF23275"/>
    </source>
</evidence>
<organism evidence="3 4">
    <name type="scientific">Gordonia polyisoprenivorans</name>
    <dbReference type="NCBI Taxonomy" id="84595"/>
    <lineage>
        <taxon>Bacteria</taxon>
        <taxon>Bacillati</taxon>
        <taxon>Actinomycetota</taxon>
        <taxon>Actinomycetes</taxon>
        <taxon>Mycobacteriales</taxon>
        <taxon>Gordoniaceae</taxon>
        <taxon>Gordonia</taxon>
    </lineage>
</organism>
<evidence type="ECO:0000256" key="1">
    <source>
        <dbReference type="SAM" id="MobiDB-lite"/>
    </source>
</evidence>
<evidence type="ECO:0000313" key="3">
    <source>
        <dbReference type="EMBL" id="NKY01895.1"/>
    </source>
</evidence>
<reference evidence="3 4" key="1">
    <citation type="submission" date="2020-04" db="EMBL/GenBank/DDBJ databases">
        <title>MicrobeNet Type strains.</title>
        <authorList>
            <person name="Nicholson A.C."/>
        </authorList>
    </citation>
    <scope>NUCLEOTIDE SEQUENCE [LARGE SCALE GENOMIC DNA]</scope>
    <source>
        <strain evidence="3 4">ATCC BAA-14</strain>
    </source>
</reference>
<evidence type="ECO:0000313" key="4">
    <source>
        <dbReference type="Proteomes" id="UP000563898"/>
    </source>
</evidence>
<dbReference type="InterPro" id="IPR057037">
    <property type="entry name" value="TPR_rep_actino"/>
</dbReference>
<feature type="domain" description="TPR repeat" evidence="2">
    <location>
        <begin position="212"/>
        <end position="454"/>
    </location>
</feature>
<proteinExistence type="predicted"/>
<gene>
    <name evidence="3" type="ORF">HGA05_09950</name>
</gene>
<name>A0A846WJN1_9ACTN</name>
<sequence>MSYPTLPQLLQAQPDDYRQASAGLSDLADCLDAHATQMVSAIVGIPWSGVARDAATGRAFEERASIGRISAAARSCASAMDGQIATLSDLRTTILHEVVSLWVNDFLIHPDWTVTDVKAYPSGDQAQQQANEEERQRRAQVATDASRTLKGQAGQFESADKSLAGTMTAASTDLNQLSPAGAAANVKLAGQIVGDLTNNRPLSPTELTELAEATGLSPQQVESIRDGNTVGLPANKFAFLSALMSDLDSMNPSDINQLGNRLDPVSRTVVQRSLANGMQVMSNPLVTDAATGERGGMDRLPSTVRDDLQKVPWEFSLDGYPHYQLPNYNQLTALTDLMHKGSPALRVNTDIDRGMLKQLSELSALNSRGGGLENVTVTDDNDQIVTMHDLNANLNGMLEVATIDHPAVTDFLTGNNMGATVTAGGTYDPNSHFLALATHHFDPGENGVERMFDWIGPNAGTPGHEGDLAAIAANAYAHRLADNSLALSLDTNGSGPGHPTLGSINPELNQTLTKNIIPYLGALNGVPDTGIHTWAVQNFGFDDITQMEGMIKALESDPTSGFAINHAGAEWENYMTALYGAHGGDPSYAAAAGRFHQMFNDADHDFVQANKDQGTWDRIVQYNQDSAAWDSSKALVSAGFKFLPPPFDAVGPVLIDLANPEVKLDGLGIANDPSEIPSNPTTDAISAANSYYNTDTNGLYQQYDVATGYFAAHGVPDDPRWNQFLASDGQLSWSAIRADSFRFGSLVDSLPITDTWNNSMDGYGSGARPSANINPKVLPAPGTDPTRRPR</sequence>
<dbReference type="Proteomes" id="UP000563898">
    <property type="component" value="Unassembled WGS sequence"/>
</dbReference>
<dbReference type="RefSeq" id="WP_006370676.1">
    <property type="nucleotide sequence ID" value="NZ_JAAXPC010000005.1"/>
</dbReference>
<dbReference type="Pfam" id="PF23275">
    <property type="entry name" value="TPR_23"/>
    <property type="match status" value="1"/>
</dbReference>